<gene>
    <name evidence="1" type="ORF">CES85_1773</name>
</gene>
<dbReference type="KEGG" id="och:CES85_1773"/>
<dbReference type="AlphaFoldDB" id="A0A248UFX5"/>
<accession>A0A248UFX5</accession>
<reference evidence="1 2" key="1">
    <citation type="submission" date="2017-07" db="EMBL/GenBank/DDBJ databases">
        <title>Phylogenetic study on the rhizospheric bacterium Ochrobactrum sp. A44.</title>
        <authorList>
            <person name="Krzyzanowska D.M."/>
            <person name="Ossowicki A."/>
            <person name="Rajewska M."/>
            <person name="Maciag T."/>
            <person name="Kaczynski Z."/>
            <person name="Czerwicka M."/>
            <person name="Jafra S."/>
        </authorList>
    </citation>
    <scope>NUCLEOTIDE SEQUENCE [LARGE SCALE GENOMIC DNA]</scope>
    <source>
        <strain evidence="1 2">A44</strain>
    </source>
</reference>
<dbReference type="EMBL" id="CP022604">
    <property type="protein sequence ID" value="ASV85522.1"/>
    <property type="molecule type" value="Genomic_DNA"/>
</dbReference>
<dbReference type="Proteomes" id="UP000215256">
    <property type="component" value="Chromosome 1"/>
</dbReference>
<name>A0A248UFX5_9HYPH</name>
<evidence type="ECO:0000313" key="2">
    <source>
        <dbReference type="Proteomes" id="UP000215256"/>
    </source>
</evidence>
<evidence type="ECO:0000313" key="1">
    <source>
        <dbReference type="EMBL" id="ASV85522.1"/>
    </source>
</evidence>
<sequence length="37" mass="4358">MSAKGWTAFAQLQRNEGRFQLDIQVKKELARERTRHG</sequence>
<organism evidence="1 2">
    <name type="scientific">Ochrobactrum quorumnocens</name>
    <dbReference type="NCBI Taxonomy" id="271865"/>
    <lineage>
        <taxon>Bacteria</taxon>
        <taxon>Pseudomonadati</taxon>
        <taxon>Pseudomonadota</taxon>
        <taxon>Alphaproteobacteria</taxon>
        <taxon>Hyphomicrobiales</taxon>
        <taxon>Brucellaceae</taxon>
        <taxon>Brucella/Ochrobactrum group</taxon>
        <taxon>Ochrobactrum</taxon>
    </lineage>
</organism>
<protein>
    <submittedName>
        <fullName evidence="1">Uncharacterized protein</fullName>
    </submittedName>
</protein>
<proteinExistence type="predicted"/>